<dbReference type="GO" id="GO:0005886">
    <property type="term" value="C:plasma membrane"/>
    <property type="evidence" value="ECO:0007669"/>
    <property type="project" value="UniProtKB-SubCell"/>
</dbReference>
<dbReference type="KEGG" id="cvt:B843_10115"/>
<evidence type="ECO:0000256" key="8">
    <source>
        <dbReference type="SAM" id="Phobius"/>
    </source>
</evidence>
<dbReference type="Pfam" id="PF01569">
    <property type="entry name" value="PAP2"/>
    <property type="match status" value="1"/>
</dbReference>
<dbReference type="eggNOG" id="COG0671">
    <property type="taxonomic scope" value="Bacteria"/>
</dbReference>
<evidence type="ECO:0000259" key="9">
    <source>
        <dbReference type="SMART" id="SM00014"/>
    </source>
</evidence>
<protein>
    <submittedName>
        <fullName evidence="10">Phosphatidylglycerophosphatase B</fullName>
    </submittedName>
</protein>
<evidence type="ECO:0000256" key="1">
    <source>
        <dbReference type="ARBA" id="ARBA00004651"/>
    </source>
</evidence>
<reference evidence="10 11" key="1">
    <citation type="submission" date="2013-02" db="EMBL/GenBank/DDBJ databases">
        <title>The complete genome sequence of Corynebacterium vitaeruminis DSM 20294.</title>
        <authorList>
            <person name="Ruckert C."/>
            <person name="Albersmeier A."/>
            <person name="Kalinowski J."/>
        </authorList>
    </citation>
    <scope>NUCLEOTIDE SEQUENCE [LARGE SCALE GENOMIC DNA]</scope>
    <source>
        <strain evidence="11">ATCC 10234</strain>
    </source>
</reference>
<evidence type="ECO:0000313" key="10">
    <source>
        <dbReference type="EMBL" id="AHI23408.1"/>
    </source>
</evidence>
<keyword evidence="2" id="KW-1003">Cell membrane</keyword>
<dbReference type="PANTHER" id="PTHR14969">
    <property type="entry name" value="SPHINGOSINE-1-PHOSPHATE PHOSPHOHYDROLASE"/>
    <property type="match status" value="1"/>
</dbReference>
<dbReference type="AlphaFoldDB" id="W5YA65"/>
<keyword evidence="5 8" id="KW-1133">Transmembrane helix</keyword>
<feature type="region of interest" description="Disordered" evidence="7">
    <location>
        <begin position="113"/>
        <end position="145"/>
    </location>
</feature>
<dbReference type="STRING" id="1224164.B843_10115"/>
<dbReference type="GO" id="GO:0016787">
    <property type="term" value="F:hydrolase activity"/>
    <property type="evidence" value="ECO:0007669"/>
    <property type="project" value="UniProtKB-KW"/>
</dbReference>
<dbReference type="PANTHER" id="PTHR14969:SF62">
    <property type="entry name" value="DECAPRENYLPHOSPHORYL-5-PHOSPHORIBOSE PHOSPHATASE RV3807C-RELATED"/>
    <property type="match status" value="1"/>
</dbReference>
<name>W5YA65_9CORY</name>
<proteinExistence type="predicted"/>
<feature type="domain" description="Phosphatidic acid phosphatase type 2/haloperoxidase" evidence="9">
    <location>
        <begin position="1"/>
        <end position="96"/>
    </location>
</feature>
<accession>W5YA65</accession>
<evidence type="ECO:0000256" key="7">
    <source>
        <dbReference type="SAM" id="MobiDB-lite"/>
    </source>
</evidence>
<evidence type="ECO:0000256" key="4">
    <source>
        <dbReference type="ARBA" id="ARBA00022801"/>
    </source>
</evidence>
<feature type="transmembrane region" description="Helical" evidence="8">
    <location>
        <begin position="29"/>
        <end position="50"/>
    </location>
</feature>
<evidence type="ECO:0000256" key="6">
    <source>
        <dbReference type="ARBA" id="ARBA00023136"/>
    </source>
</evidence>
<dbReference type="InterPro" id="IPR036938">
    <property type="entry name" value="PAP2/HPO_sf"/>
</dbReference>
<evidence type="ECO:0000256" key="3">
    <source>
        <dbReference type="ARBA" id="ARBA00022692"/>
    </source>
</evidence>
<gene>
    <name evidence="10" type="ORF">B843_10115</name>
</gene>
<dbReference type="HOGENOM" id="CLU_1783634_0_0_11"/>
<keyword evidence="4" id="KW-0378">Hydrolase</keyword>
<feature type="compositionally biased region" description="Polar residues" evidence="7">
    <location>
        <begin position="127"/>
        <end position="145"/>
    </location>
</feature>
<dbReference type="EMBL" id="CP004353">
    <property type="protein sequence ID" value="AHI23408.1"/>
    <property type="molecule type" value="Genomic_DNA"/>
</dbReference>
<keyword evidence="3 8" id="KW-0812">Transmembrane</keyword>
<feature type="transmembrane region" description="Helical" evidence="8">
    <location>
        <begin position="57"/>
        <end position="75"/>
    </location>
</feature>
<dbReference type="SUPFAM" id="SSF48317">
    <property type="entry name" value="Acid phosphatase/Vanadium-dependent haloperoxidase"/>
    <property type="match status" value="1"/>
</dbReference>
<evidence type="ECO:0000256" key="2">
    <source>
        <dbReference type="ARBA" id="ARBA00022475"/>
    </source>
</evidence>
<evidence type="ECO:0000313" key="11">
    <source>
        <dbReference type="Proteomes" id="UP000019222"/>
    </source>
</evidence>
<dbReference type="InterPro" id="IPR000326">
    <property type="entry name" value="PAP2/HPO"/>
</dbReference>
<dbReference type="SMART" id="SM00014">
    <property type="entry name" value="acidPPc"/>
    <property type="match status" value="1"/>
</dbReference>
<keyword evidence="11" id="KW-1185">Reference proteome</keyword>
<sequence>MVFIKMLVARPRPEPSLLPHPTAFTPGDWSFPSGHTAFTMALAVSLFLFSRNRVLRILAMVLVPVVCATVLINGVHYPTDVAFSLVWSGALAPLCAKLACRVGSLLPERFGSDRGQLSDGRSERTYLPSTENLHDQTQPPVTARG</sequence>
<keyword evidence="6 8" id="KW-0472">Membrane</keyword>
<evidence type="ECO:0000256" key="5">
    <source>
        <dbReference type="ARBA" id="ARBA00022989"/>
    </source>
</evidence>
<dbReference type="CDD" id="cd01610">
    <property type="entry name" value="PAP2_like"/>
    <property type="match status" value="1"/>
</dbReference>
<organism evidence="10 11">
    <name type="scientific">Corynebacterium vitaeruminis DSM 20294</name>
    <dbReference type="NCBI Taxonomy" id="1224164"/>
    <lineage>
        <taxon>Bacteria</taxon>
        <taxon>Bacillati</taxon>
        <taxon>Actinomycetota</taxon>
        <taxon>Actinomycetes</taxon>
        <taxon>Mycobacteriales</taxon>
        <taxon>Corynebacteriaceae</taxon>
        <taxon>Corynebacterium</taxon>
    </lineage>
</organism>
<dbReference type="Gene3D" id="1.20.144.10">
    <property type="entry name" value="Phosphatidic acid phosphatase type 2/haloperoxidase"/>
    <property type="match status" value="1"/>
</dbReference>
<dbReference type="Proteomes" id="UP000019222">
    <property type="component" value="Chromosome"/>
</dbReference>
<comment type="subcellular location">
    <subcellularLocation>
        <location evidence="1">Cell membrane</location>
        <topology evidence="1">Multi-pass membrane protein</topology>
    </subcellularLocation>
</comment>